<sequence>MGRPTDTMAKVYKAHVELENGDTFVYGLDKKFNLHKILQDVRYYSCNGNVGSHKGVPAIKLDGNQVQTIVSFLVDNCGMSKREIETK</sequence>
<dbReference type="SUPFAM" id="SSF55159">
    <property type="entry name" value="eIF1-like"/>
    <property type="match status" value="1"/>
</dbReference>
<name>A0AAV9BW69_ACOGR</name>
<dbReference type="InterPro" id="IPR036877">
    <property type="entry name" value="SUI1_dom_sf"/>
</dbReference>
<evidence type="ECO:0000313" key="1">
    <source>
        <dbReference type="EMBL" id="KAK1280501.1"/>
    </source>
</evidence>
<proteinExistence type="predicted"/>
<protein>
    <submittedName>
        <fullName evidence="1">Uncharacterized protein</fullName>
    </submittedName>
</protein>
<organism evidence="1 2">
    <name type="scientific">Acorus gramineus</name>
    <name type="common">Dwarf sweet flag</name>
    <dbReference type="NCBI Taxonomy" id="55184"/>
    <lineage>
        <taxon>Eukaryota</taxon>
        <taxon>Viridiplantae</taxon>
        <taxon>Streptophyta</taxon>
        <taxon>Embryophyta</taxon>
        <taxon>Tracheophyta</taxon>
        <taxon>Spermatophyta</taxon>
        <taxon>Magnoliopsida</taxon>
        <taxon>Liliopsida</taxon>
        <taxon>Acoraceae</taxon>
        <taxon>Acorus</taxon>
    </lineage>
</organism>
<reference evidence="1" key="1">
    <citation type="journal article" date="2023" name="Nat. Commun.">
        <title>Diploid and tetraploid genomes of Acorus and the evolution of monocots.</title>
        <authorList>
            <person name="Ma L."/>
            <person name="Liu K.W."/>
            <person name="Li Z."/>
            <person name="Hsiao Y.Y."/>
            <person name="Qi Y."/>
            <person name="Fu T."/>
            <person name="Tang G.D."/>
            <person name="Zhang D."/>
            <person name="Sun W.H."/>
            <person name="Liu D.K."/>
            <person name="Li Y."/>
            <person name="Chen G.Z."/>
            <person name="Liu X.D."/>
            <person name="Liao X.Y."/>
            <person name="Jiang Y.T."/>
            <person name="Yu X."/>
            <person name="Hao Y."/>
            <person name="Huang J."/>
            <person name="Zhao X.W."/>
            <person name="Ke S."/>
            <person name="Chen Y.Y."/>
            <person name="Wu W.L."/>
            <person name="Hsu J.L."/>
            <person name="Lin Y.F."/>
            <person name="Huang M.D."/>
            <person name="Li C.Y."/>
            <person name="Huang L."/>
            <person name="Wang Z.W."/>
            <person name="Zhao X."/>
            <person name="Zhong W.Y."/>
            <person name="Peng D.H."/>
            <person name="Ahmad S."/>
            <person name="Lan S."/>
            <person name="Zhang J.S."/>
            <person name="Tsai W.C."/>
            <person name="Van de Peer Y."/>
            <person name="Liu Z.J."/>
        </authorList>
    </citation>
    <scope>NUCLEOTIDE SEQUENCE</scope>
    <source>
        <strain evidence="1">SCP</strain>
    </source>
</reference>
<reference evidence="1" key="2">
    <citation type="submission" date="2023-06" db="EMBL/GenBank/DDBJ databases">
        <authorList>
            <person name="Ma L."/>
            <person name="Liu K.-W."/>
            <person name="Li Z."/>
            <person name="Hsiao Y.-Y."/>
            <person name="Qi Y."/>
            <person name="Fu T."/>
            <person name="Tang G."/>
            <person name="Zhang D."/>
            <person name="Sun W.-H."/>
            <person name="Liu D.-K."/>
            <person name="Li Y."/>
            <person name="Chen G.-Z."/>
            <person name="Liu X.-D."/>
            <person name="Liao X.-Y."/>
            <person name="Jiang Y.-T."/>
            <person name="Yu X."/>
            <person name="Hao Y."/>
            <person name="Huang J."/>
            <person name="Zhao X.-W."/>
            <person name="Ke S."/>
            <person name="Chen Y.-Y."/>
            <person name="Wu W.-L."/>
            <person name="Hsu J.-L."/>
            <person name="Lin Y.-F."/>
            <person name="Huang M.-D."/>
            <person name="Li C.-Y."/>
            <person name="Huang L."/>
            <person name="Wang Z.-W."/>
            <person name="Zhao X."/>
            <person name="Zhong W.-Y."/>
            <person name="Peng D.-H."/>
            <person name="Ahmad S."/>
            <person name="Lan S."/>
            <person name="Zhang J.-S."/>
            <person name="Tsai W.-C."/>
            <person name="Van De Peer Y."/>
            <person name="Liu Z.-J."/>
        </authorList>
    </citation>
    <scope>NUCLEOTIDE SEQUENCE</scope>
    <source>
        <strain evidence="1">SCP</strain>
        <tissue evidence="1">Leaves</tissue>
    </source>
</reference>
<accession>A0AAV9BW69</accession>
<dbReference type="Proteomes" id="UP001179952">
    <property type="component" value="Unassembled WGS sequence"/>
</dbReference>
<dbReference type="GO" id="GO:0003743">
    <property type="term" value="F:translation initiation factor activity"/>
    <property type="evidence" value="ECO:0007669"/>
    <property type="project" value="InterPro"/>
</dbReference>
<comment type="caution">
    <text evidence="1">The sequence shown here is derived from an EMBL/GenBank/DDBJ whole genome shotgun (WGS) entry which is preliminary data.</text>
</comment>
<keyword evidence="2" id="KW-1185">Reference proteome</keyword>
<dbReference type="Gene3D" id="3.30.780.10">
    <property type="entry name" value="SUI1-like domain"/>
    <property type="match status" value="1"/>
</dbReference>
<dbReference type="EMBL" id="JAUJYN010000001">
    <property type="protein sequence ID" value="KAK1280501.1"/>
    <property type="molecule type" value="Genomic_DNA"/>
</dbReference>
<gene>
    <name evidence="1" type="ORF">QJS04_geneDACA019875</name>
</gene>
<dbReference type="AlphaFoldDB" id="A0AAV9BW69"/>
<evidence type="ECO:0000313" key="2">
    <source>
        <dbReference type="Proteomes" id="UP001179952"/>
    </source>
</evidence>